<evidence type="ECO:0000313" key="5">
    <source>
        <dbReference type="EMBL" id="ETX15945.1"/>
    </source>
</evidence>
<sequence>MTPLLFLGVVAAGRDLPGDGPAFAAVRAPDLQAICAEVDPAAAETLEGISDWAQLQNAVLCAIAVKTDVLPIRLGSLFSSPDALRGHLVARGPELKSAMAEIAGRCQYDLCAEQADPQPDRPTEPPRTGAAFLTDRRRRRDARQTRAMETQRFLGSLVVTGGAHSAASRSNPRPARGRLLCHSLLVARDDVPALLSAMDSAAKPAAALGLRVCMTGPMPPFAFSSRTETCHA</sequence>
<dbReference type="PANTHER" id="PTHR36852">
    <property type="entry name" value="PROTEIN GVPL 2"/>
    <property type="match status" value="1"/>
</dbReference>
<accession>X7EJA7</accession>
<dbReference type="EMBL" id="JALZ01000003">
    <property type="protein sequence ID" value="ETX15945.1"/>
    <property type="molecule type" value="Genomic_DNA"/>
</dbReference>
<evidence type="ECO:0000256" key="1">
    <source>
        <dbReference type="ARBA" id="ARBA00022987"/>
    </source>
</evidence>
<dbReference type="GO" id="GO:0031412">
    <property type="term" value="P:gas vesicle organization"/>
    <property type="evidence" value="ECO:0007669"/>
    <property type="project" value="InterPro"/>
</dbReference>
<dbReference type="PANTHER" id="PTHR36852:SF1">
    <property type="entry name" value="PROTEIN GVPL 2"/>
    <property type="match status" value="1"/>
</dbReference>
<evidence type="ECO:0000256" key="2">
    <source>
        <dbReference type="ARBA" id="ARBA00035108"/>
    </source>
</evidence>
<dbReference type="eggNOG" id="ENOG5030KSK">
    <property type="taxonomic scope" value="Bacteria"/>
</dbReference>
<organism evidence="5 6">
    <name type="scientific">Roseivivax halodurans JCM 10272</name>
    <dbReference type="NCBI Taxonomy" id="1449350"/>
    <lineage>
        <taxon>Bacteria</taxon>
        <taxon>Pseudomonadati</taxon>
        <taxon>Pseudomonadota</taxon>
        <taxon>Alphaproteobacteria</taxon>
        <taxon>Rhodobacterales</taxon>
        <taxon>Roseobacteraceae</taxon>
        <taxon>Roseivivax</taxon>
    </lineage>
</organism>
<dbReference type="STRING" id="1449350.OCH239_11840"/>
<dbReference type="InterPro" id="IPR009430">
    <property type="entry name" value="GvpL/GvpF"/>
</dbReference>
<reference evidence="5 6" key="1">
    <citation type="submission" date="2014-01" db="EMBL/GenBank/DDBJ databases">
        <title>Roseivivax halodurans JCM 10272 Genome Sequencing.</title>
        <authorList>
            <person name="Lai Q."/>
            <person name="Li G."/>
            <person name="Shao Z."/>
        </authorList>
    </citation>
    <scope>NUCLEOTIDE SEQUENCE [LARGE SCALE GENOMIC DNA]</scope>
    <source>
        <strain evidence="5 6">JCM 10272</strain>
    </source>
</reference>
<evidence type="ECO:0000256" key="4">
    <source>
        <dbReference type="SAM" id="MobiDB-lite"/>
    </source>
</evidence>
<comment type="subcellular location">
    <subcellularLocation>
        <location evidence="2">Gas vesicle</location>
    </subcellularLocation>
</comment>
<dbReference type="RefSeq" id="WP_037259407.1">
    <property type="nucleotide sequence ID" value="NZ_JALZ01000003.1"/>
</dbReference>
<keyword evidence="6" id="KW-1185">Reference proteome</keyword>
<comment type="caution">
    <text evidence="5">The sequence shown here is derived from an EMBL/GenBank/DDBJ whole genome shotgun (WGS) entry which is preliminary data.</text>
</comment>
<dbReference type="OrthoDB" id="146444at2"/>
<gene>
    <name evidence="5" type="ORF">OCH239_11840</name>
</gene>
<feature type="region of interest" description="Disordered" evidence="4">
    <location>
        <begin position="114"/>
        <end position="143"/>
    </location>
</feature>
<dbReference type="GO" id="GO:0031411">
    <property type="term" value="C:gas vesicle"/>
    <property type="evidence" value="ECO:0007669"/>
    <property type="project" value="UniProtKB-SubCell"/>
</dbReference>
<proteinExistence type="inferred from homology"/>
<evidence type="ECO:0000313" key="6">
    <source>
        <dbReference type="Proteomes" id="UP000022447"/>
    </source>
</evidence>
<dbReference type="Proteomes" id="UP000022447">
    <property type="component" value="Unassembled WGS sequence"/>
</dbReference>
<dbReference type="Pfam" id="PF06386">
    <property type="entry name" value="GvpL_GvpF"/>
    <property type="match status" value="1"/>
</dbReference>
<evidence type="ECO:0008006" key="7">
    <source>
        <dbReference type="Google" id="ProtNLM"/>
    </source>
</evidence>
<dbReference type="AlphaFoldDB" id="X7EJA7"/>
<evidence type="ECO:0000256" key="3">
    <source>
        <dbReference type="ARBA" id="ARBA00035643"/>
    </source>
</evidence>
<keyword evidence="1" id="KW-0304">Gas vesicle</keyword>
<protein>
    <recommendedName>
        <fullName evidence="7">Gas vesicle protein</fullName>
    </recommendedName>
</protein>
<comment type="similarity">
    <text evidence="3">Belongs to the gas vesicle GvpF/GvpL family.</text>
</comment>
<name>X7EJA7_9RHOB</name>